<dbReference type="InterPro" id="IPR000504">
    <property type="entry name" value="RRM_dom"/>
</dbReference>
<feature type="region of interest" description="Disordered" evidence="4">
    <location>
        <begin position="507"/>
        <end position="528"/>
    </location>
</feature>
<comment type="caution">
    <text evidence="6">The sequence shown here is derived from an EMBL/GenBank/DDBJ whole genome shotgun (WGS) entry which is preliminary data.</text>
</comment>
<dbReference type="Pfam" id="PF00076">
    <property type="entry name" value="RRM_1"/>
    <property type="match status" value="1"/>
</dbReference>
<dbReference type="PROSITE" id="PS50102">
    <property type="entry name" value="RRM"/>
    <property type="match status" value="1"/>
</dbReference>
<evidence type="ECO:0000256" key="2">
    <source>
        <dbReference type="ARBA" id="ARBA00022884"/>
    </source>
</evidence>
<evidence type="ECO:0000256" key="4">
    <source>
        <dbReference type="SAM" id="MobiDB-lite"/>
    </source>
</evidence>
<dbReference type="PANTHER" id="PTHR10501">
    <property type="entry name" value="U1 SMALL NUCLEAR RIBONUCLEOPROTEIN A/U2 SMALL NUCLEAR RIBONUCLEOPROTEIN B"/>
    <property type="match status" value="1"/>
</dbReference>
<gene>
    <name evidence="6" type="ORF">AO440_001712</name>
</gene>
<dbReference type="GO" id="GO:0003723">
    <property type="term" value="F:RNA binding"/>
    <property type="evidence" value="ECO:0007669"/>
    <property type="project" value="UniProtKB-UniRule"/>
</dbReference>
<dbReference type="GO" id="GO:0008361">
    <property type="term" value="P:regulation of cell size"/>
    <property type="evidence" value="ECO:0007669"/>
    <property type="project" value="UniProtKB-ARBA"/>
</dbReference>
<dbReference type="SUPFAM" id="SSF54928">
    <property type="entry name" value="RNA-binding domain, RBD"/>
    <property type="match status" value="1"/>
</dbReference>
<dbReference type="VEuPathDB" id="FungiDB:GVI51_G05335"/>
<dbReference type="Gene3D" id="3.30.70.330">
    <property type="match status" value="1"/>
</dbReference>
<reference evidence="6 7" key="1">
    <citation type="submission" date="2015-10" db="EMBL/GenBank/DDBJ databases">
        <title>Draft genomes sequences of Candida glabrata isolates 1A, 1B, 2A, 2B, 3A and 3B.</title>
        <authorList>
            <person name="Haavelsrud O.E."/>
            <person name="Gaustad P."/>
        </authorList>
    </citation>
    <scope>NUCLEOTIDE SEQUENCE [LARGE SCALE GENOMIC DNA]</scope>
    <source>
        <strain evidence="6">910700640</strain>
    </source>
</reference>
<feature type="compositionally biased region" description="Polar residues" evidence="4">
    <location>
        <begin position="507"/>
        <end position="524"/>
    </location>
</feature>
<dbReference type="FunFam" id="3.30.70.330:FF:000089">
    <property type="entry name" value="RNA binding protein"/>
    <property type="match status" value="1"/>
</dbReference>
<dbReference type="SMART" id="SM00360">
    <property type="entry name" value="RRM"/>
    <property type="match status" value="1"/>
</dbReference>
<dbReference type="VEuPathDB" id="FungiDB:CAGL0G05511g"/>
<dbReference type="AlphaFoldDB" id="A0A0W0C7G2"/>
<dbReference type="GO" id="GO:0061157">
    <property type="term" value="P:mRNA destabilization"/>
    <property type="evidence" value="ECO:0007669"/>
    <property type="project" value="UniProtKB-ARBA"/>
</dbReference>
<evidence type="ECO:0000313" key="6">
    <source>
        <dbReference type="EMBL" id="KTB07091.1"/>
    </source>
</evidence>
<dbReference type="Proteomes" id="UP000054886">
    <property type="component" value="Unassembled WGS sequence"/>
</dbReference>
<dbReference type="VEuPathDB" id="FungiDB:B1J91_G05511g"/>
<dbReference type="InterPro" id="IPR012677">
    <property type="entry name" value="Nucleotide-bd_a/b_plait_sf"/>
</dbReference>
<keyword evidence="1" id="KW-0597">Phosphoprotein</keyword>
<accession>A0A0W0C7G2</accession>
<dbReference type="InterPro" id="IPR035979">
    <property type="entry name" value="RBD_domain_sf"/>
</dbReference>
<evidence type="ECO:0000256" key="3">
    <source>
        <dbReference type="PROSITE-ProRule" id="PRU00176"/>
    </source>
</evidence>
<feature type="region of interest" description="Disordered" evidence="4">
    <location>
        <begin position="635"/>
        <end position="674"/>
    </location>
</feature>
<sequence>MKMTESEYMFGGNFDSHHSGVTMETMIHPVSPTSNVKALHGSFLNNHIHDNAPLKEIENMLTMGVNKADYIPNSMTSTVHTNMPHLHTLFDNSLRNHGVFDAEKNFSLLMTGLPVTLREAHCIFAFAQGVDSIEVVPSSDVTLALKAMEEYRSLPEICKVSVEVKFQNPSYLSQCAFELIIKLESIKEQFGGTKLYLGVYEHQTDNYLSMSNLLAGTNTDGSLHDENIGKNMHFSSSDSHIDSMVQSSPIQSLGKLSRPNLFPRRSRFSFGDPFNSETVPDTSINMGLGGDTSLNSLHQMDGINSRKSTSRDTGKALLLMENDEINENIWGTDTLPTTVDDLPLTSGANTTDTGVWKDEGNKGVNHNLYLLPESKTSNKYSTRKPDFADENTHVFQNGSALLPEIHGAQNDQLNGGASNANGSFDHQTFSNISHQPSNNYVNNLGPSDMGSITRVEMTNNRNQDPYIGTMAYRADNFQDNLVHNDSTIFQSNTDLTKNVMVDNKMATNGNKPGLSPSQSFSSANGMGYSEKGMSQADLSLLAKVPPPANPADQNPPCNTLYVGNLPPDTSEQELRQLFSPQPGFRRLSFKNKNNNGHTHGHGPMCFVEFEDVSFATRALAELYGRQLPRTGANSKGGIRLSFSKNPLGVRGPNNRKMTSIGKAPNSYKANYMKN</sequence>
<dbReference type="VEuPathDB" id="FungiDB:GWK60_G05313"/>
<dbReference type="EMBL" id="LLZZ01000108">
    <property type="protein sequence ID" value="KTB07091.1"/>
    <property type="molecule type" value="Genomic_DNA"/>
</dbReference>
<dbReference type="PhylomeDB" id="A0A0W0C7G2"/>
<name>A0A0W0C7G2_CANGB</name>
<protein>
    <submittedName>
        <fullName evidence="6">Protein WHI3</fullName>
    </submittedName>
</protein>
<feature type="domain" description="RRM" evidence="5">
    <location>
        <begin position="558"/>
        <end position="645"/>
    </location>
</feature>
<keyword evidence="2 3" id="KW-0694">RNA-binding</keyword>
<evidence type="ECO:0000259" key="5">
    <source>
        <dbReference type="PROSITE" id="PS50102"/>
    </source>
</evidence>
<dbReference type="CDD" id="cd12245">
    <property type="entry name" value="RRM_scw1_like"/>
    <property type="match status" value="1"/>
</dbReference>
<evidence type="ECO:0000313" key="7">
    <source>
        <dbReference type="Proteomes" id="UP000054886"/>
    </source>
</evidence>
<organism evidence="6 7">
    <name type="scientific">Candida glabrata</name>
    <name type="common">Yeast</name>
    <name type="synonym">Torulopsis glabrata</name>
    <dbReference type="NCBI Taxonomy" id="5478"/>
    <lineage>
        <taxon>Eukaryota</taxon>
        <taxon>Fungi</taxon>
        <taxon>Dikarya</taxon>
        <taxon>Ascomycota</taxon>
        <taxon>Saccharomycotina</taxon>
        <taxon>Saccharomycetes</taxon>
        <taxon>Saccharomycetales</taxon>
        <taxon>Saccharomycetaceae</taxon>
        <taxon>Nakaseomyces</taxon>
    </lineage>
</organism>
<proteinExistence type="predicted"/>
<evidence type="ECO:0000256" key="1">
    <source>
        <dbReference type="ARBA" id="ARBA00022553"/>
    </source>
</evidence>